<dbReference type="Proteomes" id="UP000053958">
    <property type="component" value="Unassembled WGS sequence"/>
</dbReference>
<sequence length="251" mass="28840">METSIETTPRQSPFHYFLAPNEDVGNKELHKRSAIIERGGILYEVYRTSSIAWGHVDLAAAGAAVEPAVTETNEHAEAPPIQQLLCRLSLYHRLFNWQPQHPEHDFTFSIDLHSIFRMHHPSLASEIRIESLRHEKKKYSQKWIWVVLPTAANRKIGIYAGNREIHLLSAADSPKFHNTAYLRTQDDPIPRDLNPRKFPHLPEQVRRHRRQYLMYVVGSTTPSRVEGPSSKHMDRPFITASLEGSSLLTQT</sequence>
<dbReference type="AlphaFoldDB" id="A0A0F4Z481"/>
<evidence type="ECO:0000313" key="1">
    <source>
        <dbReference type="EMBL" id="KKA25130.1"/>
    </source>
</evidence>
<accession>A0A0F4Z481</accession>
<dbReference type="EMBL" id="LASV01000035">
    <property type="protein sequence ID" value="KKA25130.1"/>
    <property type="molecule type" value="Genomic_DNA"/>
</dbReference>
<proteinExistence type="predicted"/>
<reference evidence="1 2" key="1">
    <citation type="submission" date="2015-04" db="EMBL/GenBank/DDBJ databases">
        <authorList>
            <person name="Heijne W.H."/>
            <person name="Fedorova N.D."/>
            <person name="Nierman W.C."/>
            <person name="Vollebregt A.W."/>
            <person name="Zhao Z."/>
            <person name="Wu L."/>
            <person name="Kumar M."/>
            <person name="Stam H."/>
            <person name="van den Berg M.A."/>
            <person name="Pel H.J."/>
        </authorList>
    </citation>
    <scope>NUCLEOTIDE SEQUENCE [LARGE SCALE GENOMIC DNA]</scope>
    <source>
        <strain evidence="1 2">CBS 393.64</strain>
    </source>
</reference>
<dbReference type="STRING" id="1408163.A0A0F4Z481"/>
<dbReference type="GeneID" id="25312889"/>
<dbReference type="OrthoDB" id="3009558at2759"/>
<evidence type="ECO:0000313" key="2">
    <source>
        <dbReference type="Proteomes" id="UP000053958"/>
    </source>
</evidence>
<comment type="caution">
    <text evidence="1">The sequence shown here is derived from an EMBL/GenBank/DDBJ whole genome shotgun (WGS) entry which is preliminary data.</text>
</comment>
<gene>
    <name evidence="1" type="ORF">T310_0835</name>
</gene>
<organism evidence="1 2">
    <name type="scientific">Rasamsonia emersonii (strain ATCC 16479 / CBS 393.64 / IMI 116815)</name>
    <dbReference type="NCBI Taxonomy" id="1408163"/>
    <lineage>
        <taxon>Eukaryota</taxon>
        <taxon>Fungi</taxon>
        <taxon>Dikarya</taxon>
        <taxon>Ascomycota</taxon>
        <taxon>Pezizomycotina</taxon>
        <taxon>Eurotiomycetes</taxon>
        <taxon>Eurotiomycetidae</taxon>
        <taxon>Eurotiales</taxon>
        <taxon>Trichocomaceae</taxon>
        <taxon>Rasamsonia</taxon>
    </lineage>
</organism>
<dbReference type="RefSeq" id="XP_013331742.1">
    <property type="nucleotide sequence ID" value="XM_013476288.1"/>
</dbReference>
<protein>
    <submittedName>
        <fullName evidence="1">Uncharacterized protein</fullName>
    </submittedName>
</protein>
<name>A0A0F4Z481_RASE3</name>
<keyword evidence="2" id="KW-1185">Reference proteome</keyword>